<reference evidence="1" key="1">
    <citation type="submission" date="2014-11" db="EMBL/GenBank/DDBJ databases">
        <authorList>
            <person name="Amaro Gonzalez C."/>
        </authorList>
    </citation>
    <scope>NUCLEOTIDE SEQUENCE</scope>
</reference>
<accession>A0A0E9UHC2</accession>
<reference evidence="1" key="2">
    <citation type="journal article" date="2015" name="Fish Shellfish Immunol.">
        <title>Early steps in the European eel (Anguilla anguilla)-Vibrio vulnificus interaction in the gills: Role of the RtxA13 toxin.</title>
        <authorList>
            <person name="Callol A."/>
            <person name="Pajuelo D."/>
            <person name="Ebbesson L."/>
            <person name="Teles M."/>
            <person name="MacKenzie S."/>
            <person name="Amaro C."/>
        </authorList>
    </citation>
    <scope>NUCLEOTIDE SEQUENCE</scope>
</reference>
<protein>
    <submittedName>
        <fullName evidence="1">Uncharacterized protein</fullName>
    </submittedName>
</protein>
<dbReference type="AlphaFoldDB" id="A0A0E9UHC2"/>
<evidence type="ECO:0000313" key="1">
    <source>
        <dbReference type="EMBL" id="JAH65187.1"/>
    </source>
</evidence>
<proteinExistence type="predicted"/>
<sequence length="27" mass="2983">MMGVTLIPISILLSMSSNPRLPYFTSL</sequence>
<name>A0A0E9UHC2_ANGAN</name>
<organism evidence="1">
    <name type="scientific">Anguilla anguilla</name>
    <name type="common">European freshwater eel</name>
    <name type="synonym">Muraena anguilla</name>
    <dbReference type="NCBI Taxonomy" id="7936"/>
    <lineage>
        <taxon>Eukaryota</taxon>
        <taxon>Metazoa</taxon>
        <taxon>Chordata</taxon>
        <taxon>Craniata</taxon>
        <taxon>Vertebrata</taxon>
        <taxon>Euteleostomi</taxon>
        <taxon>Actinopterygii</taxon>
        <taxon>Neopterygii</taxon>
        <taxon>Teleostei</taxon>
        <taxon>Anguilliformes</taxon>
        <taxon>Anguillidae</taxon>
        <taxon>Anguilla</taxon>
    </lineage>
</organism>
<dbReference type="EMBL" id="GBXM01043390">
    <property type="protein sequence ID" value="JAH65187.1"/>
    <property type="molecule type" value="Transcribed_RNA"/>
</dbReference>